<dbReference type="AlphaFoldDB" id="A0A0A7UWU9"/>
<protein>
    <submittedName>
        <fullName evidence="3">Membrane protein</fullName>
    </submittedName>
</protein>
<dbReference type="KEGG" id="bchi:OY14_00170"/>
<keyword evidence="2" id="KW-0732">Signal</keyword>
<evidence type="ECO:0000313" key="3">
    <source>
        <dbReference type="EMBL" id="AJA89888.1"/>
    </source>
</evidence>
<dbReference type="EMBL" id="CP009910">
    <property type="protein sequence ID" value="AJA89888.1"/>
    <property type="molecule type" value="Genomic_DNA"/>
</dbReference>
<organism evidence="3 4">
    <name type="scientific">Borreliella chilensis</name>
    <dbReference type="NCBI Taxonomy" id="1245910"/>
    <lineage>
        <taxon>Bacteria</taxon>
        <taxon>Pseudomonadati</taxon>
        <taxon>Spirochaetota</taxon>
        <taxon>Spirochaetia</taxon>
        <taxon>Spirochaetales</taxon>
        <taxon>Borreliaceae</taxon>
        <taxon>Borreliella</taxon>
    </lineage>
</organism>
<dbReference type="STRING" id="1245910.OY14_00170"/>
<keyword evidence="1" id="KW-0812">Transmembrane</keyword>
<dbReference type="NCBIfam" id="NF033724">
    <property type="entry name" value="P13_porin"/>
    <property type="match status" value="1"/>
</dbReference>
<feature type="signal peptide" evidence="2">
    <location>
        <begin position="1"/>
        <end position="21"/>
    </location>
</feature>
<keyword evidence="4" id="KW-1185">Reference proteome</keyword>
<accession>A0A0A7UWU9</accession>
<proteinExistence type="predicted"/>
<dbReference type="HOGENOM" id="CLU_120839_0_0_12"/>
<keyword evidence="1" id="KW-1133">Transmembrane helix</keyword>
<feature type="transmembrane region" description="Helical" evidence="1">
    <location>
        <begin position="120"/>
        <end position="143"/>
    </location>
</feature>
<dbReference type="Proteomes" id="UP000030940">
    <property type="component" value="Chromosome"/>
</dbReference>
<gene>
    <name evidence="3" type="ORF">OY14_00170</name>
</gene>
<reference evidence="3 4" key="1">
    <citation type="journal article" date="2015" name="Genome Announc.">
        <title>Genome Sequence of Borrelia chilensis VA1, a South American Member of the Lyme Borreliosis Group.</title>
        <authorList>
            <person name="Huang W."/>
            <person name="Ojaimi C."/>
            <person name="Fallon J.T."/>
            <person name="Travisany D."/>
            <person name="Maass A."/>
            <person name="Ivanova L."/>
            <person name="Tomova A."/>
            <person name="Gonzalez-Acuna D."/>
            <person name="Godfrey H.P."/>
            <person name="Cabello F.C."/>
        </authorList>
    </citation>
    <scope>NUCLEOTIDE SEQUENCE [LARGE SCALE GENOMIC DNA]</scope>
    <source>
        <strain evidence="3 4">VA1</strain>
    </source>
</reference>
<keyword evidence="1" id="KW-0472">Membrane</keyword>
<name>A0A0A7UWU9_9SPIR</name>
<dbReference type="InterPro" id="IPR008420">
    <property type="entry name" value="Borrelia_P13"/>
</dbReference>
<sequence length="185" mass="20213">MNKFLIFVLLAFCVFSSFAQANGSENAFLSPAEKLLTYESGKKDSLVPFLLNLFLGFGIGSFAQGDILGGIFILGFDAVGIGLILTGAYLEIKAFDNSFKKAFDDSVKKNAFKWTWGKGMMLAGVVTMALTRFTEIILPFTFANSYNKKLKSSLNIAFGGFEPSFDINMGQASALGFELSFKKSY</sequence>
<feature type="transmembrane region" description="Helical" evidence="1">
    <location>
        <begin position="70"/>
        <end position="90"/>
    </location>
</feature>
<feature type="transmembrane region" description="Helical" evidence="1">
    <location>
        <begin position="45"/>
        <end position="63"/>
    </location>
</feature>
<evidence type="ECO:0000256" key="1">
    <source>
        <dbReference type="SAM" id="Phobius"/>
    </source>
</evidence>
<dbReference type="Pfam" id="PF05628">
    <property type="entry name" value="Borrelia_P13"/>
    <property type="match status" value="1"/>
</dbReference>
<evidence type="ECO:0000256" key="2">
    <source>
        <dbReference type="SAM" id="SignalP"/>
    </source>
</evidence>
<feature type="chain" id="PRO_5002033584" evidence="2">
    <location>
        <begin position="22"/>
        <end position="185"/>
    </location>
</feature>
<evidence type="ECO:0000313" key="4">
    <source>
        <dbReference type="Proteomes" id="UP000030940"/>
    </source>
</evidence>